<name>A0A1I8A4B0_9BILA</name>
<evidence type="ECO:0000313" key="1">
    <source>
        <dbReference type="Proteomes" id="UP000095287"/>
    </source>
</evidence>
<organism evidence="1 2">
    <name type="scientific">Steinernema glaseri</name>
    <dbReference type="NCBI Taxonomy" id="37863"/>
    <lineage>
        <taxon>Eukaryota</taxon>
        <taxon>Metazoa</taxon>
        <taxon>Ecdysozoa</taxon>
        <taxon>Nematoda</taxon>
        <taxon>Chromadorea</taxon>
        <taxon>Rhabditida</taxon>
        <taxon>Tylenchina</taxon>
        <taxon>Panagrolaimomorpha</taxon>
        <taxon>Strongyloidoidea</taxon>
        <taxon>Steinernematidae</taxon>
        <taxon>Steinernema</taxon>
    </lineage>
</organism>
<evidence type="ECO:0000313" key="2">
    <source>
        <dbReference type="WBParaSite" id="L893_g32557.t1"/>
    </source>
</evidence>
<sequence>MVSIPMVSRTVSFPLCPRLALDALALTFWLYTAIDDSRRVDRKLTVSLQYYVNIDVPTVFNASRKAS</sequence>
<accession>A0A1I8A4B0</accession>
<protein>
    <submittedName>
        <fullName evidence="2">Secreted protein</fullName>
    </submittedName>
</protein>
<dbReference type="AlphaFoldDB" id="A0A1I8A4B0"/>
<proteinExistence type="predicted"/>
<dbReference type="WBParaSite" id="L893_g32557.t1">
    <property type="protein sequence ID" value="L893_g32557.t1"/>
    <property type="gene ID" value="L893_g32557"/>
</dbReference>
<keyword evidence="1" id="KW-1185">Reference proteome</keyword>
<dbReference type="Proteomes" id="UP000095287">
    <property type="component" value="Unplaced"/>
</dbReference>
<reference evidence="2" key="1">
    <citation type="submission" date="2016-11" db="UniProtKB">
        <authorList>
            <consortium name="WormBaseParasite"/>
        </authorList>
    </citation>
    <scope>IDENTIFICATION</scope>
</reference>